<feature type="domain" description="EF-hand" evidence="2">
    <location>
        <begin position="15"/>
        <end position="50"/>
    </location>
</feature>
<dbReference type="Proteomes" id="UP000191144">
    <property type="component" value="Chromosome F"/>
</dbReference>
<evidence type="ECO:0000313" key="3">
    <source>
        <dbReference type="EMBL" id="SCU97565.1"/>
    </source>
</evidence>
<evidence type="ECO:0000259" key="2">
    <source>
        <dbReference type="PROSITE" id="PS50222"/>
    </source>
</evidence>
<gene>
    <name evidence="3" type="ORF">LAME_0F20098G</name>
</gene>
<sequence length="155" mass="17610">MERSESAFFSQFSNNQIQKVRDAFQFIDEGGDGKISKSDLIKTYANLGKNNMESQVDEMLAAENAEELTFPEFLTIIGGRLSELLDEQELSDALRAFEHEPSHELNVDVSEMKEYLKDAGFDNAELLEAILKQYSVTQLSGERIFKGRKFLNTVE</sequence>
<reference evidence="4" key="1">
    <citation type="submission" date="2016-03" db="EMBL/GenBank/DDBJ databases">
        <authorList>
            <person name="Devillers Hugo."/>
        </authorList>
    </citation>
    <scope>NUCLEOTIDE SEQUENCE [LARGE SCALE GENOMIC DNA]</scope>
</reference>
<keyword evidence="1" id="KW-0677">Repeat</keyword>
<dbReference type="EMBL" id="LT598477">
    <property type="protein sequence ID" value="SCU97565.1"/>
    <property type="molecule type" value="Genomic_DNA"/>
</dbReference>
<evidence type="ECO:0000256" key="1">
    <source>
        <dbReference type="ARBA" id="ARBA00022737"/>
    </source>
</evidence>
<dbReference type="SUPFAM" id="SSF47473">
    <property type="entry name" value="EF-hand"/>
    <property type="match status" value="1"/>
</dbReference>
<dbReference type="GO" id="GO:0005509">
    <property type="term" value="F:calcium ion binding"/>
    <property type="evidence" value="ECO:0007669"/>
    <property type="project" value="InterPro"/>
</dbReference>
<name>A0A1G4K1U9_9SACH</name>
<dbReference type="Gene3D" id="1.10.238.10">
    <property type="entry name" value="EF-hand"/>
    <property type="match status" value="1"/>
</dbReference>
<dbReference type="PANTHER" id="PTHR23049">
    <property type="entry name" value="MYOSIN REGULATORY LIGHT CHAIN 2"/>
    <property type="match status" value="1"/>
</dbReference>
<dbReference type="PROSITE" id="PS50222">
    <property type="entry name" value="EF_HAND_2"/>
    <property type="match status" value="1"/>
</dbReference>
<dbReference type="OrthoDB" id="429467at2759"/>
<accession>A0A1G4K1U9</accession>
<dbReference type="InterPro" id="IPR002048">
    <property type="entry name" value="EF_hand_dom"/>
</dbReference>
<protein>
    <submittedName>
        <fullName evidence="3">LAME_0F20098g1_1</fullName>
    </submittedName>
</protein>
<dbReference type="InterPro" id="IPR011992">
    <property type="entry name" value="EF-hand-dom_pair"/>
</dbReference>
<keyword evidence="4" id="KW-1185">Reference proteome</keyword>
<organism evidence="3 4">
    <name type="scientific">Lachancea meyersii CBS 8951</name>
    <dbReference type="NCBI Taxonomy" id="1266667"/>
    <lineage>
        <taxon>Eukaryota</taxon>
        <taxon>Fungi</taxon>
        <taxon>Dikarya</taxon>
        <taxon>Ascomycota</taxon>
        <taxon>Saccharomycotina</taxon>
        <taxon>Saccharomycetes</taxon>
        <taxon>Saccharomycetales</taxon>
        <taxon>Saccharomycetaceae</taxon>
        <taxon>Lachancea</taxon>
    </lineage>
</organism>
<evidence type="ECO:0000313" key="4">
    <source>
        <dbReference type="Proteomes" id="UP000191144"/>
    </source>
</evidence>
<dbReference type="InterPro" id="IPR050403">
    <property type="entry name" value="Myosin_RLC"/>
</dbReference>
<proteinExistence type="predicted"/>
<dbReference type="AlphaFoldDB" id="A0A1G4K1U9"/>